<name>A0A0F8ZXN2_9ZZZZ</name>
<accession>A0A0F8ZXN2</accession>
<reference evidence="1" key="1">
    <citation type="journal article" date="2015" name="Nature">
        <title>Complex archaea that bridge the gap between prokaryotes and eukaryotes.</title>
        <authorList>
            <person name="Spang A."/>
            <person name="Saw J.H."/>
            <person name="Jorgensen S.L."/>
            <person name="Zaremba-Niedzwiedzka K."/>
            <person name="Martijn J."/>
            <person name="Lind A.E."/>
            <person name="van Eijk R."/>
            <person name="Schleper C."/>
            <person name="Guy L."/>
            <person name="Ettema T.J."/>
        </authorList>
    </citation>
    <scope>NUCLEOTIDE SEQUENCE</scope>
</reference>
<evidence type="ECO:0000313" key="1">
    <source>
        <dbReference type="EMBL" id="KKK71184.1"/>
    </source>
</evidence>
<protein>
    <submittedName>
        <fullName evidence="1">Uncharacterized protein</fullName>
    </submittedName>
</protein>
<dbReference type="EMBL" id="LAZR01057848">
    <property type="protein sequence ID" value="KKK71184.1"/>
    <property type="molecule type" value="Genomic_DNA"/>
</dbReference>
<proteinExistence type="predicted"/>
<organism evidence="1">
    <name type="scientific">marine sediment metagenome</name>
    <dbReference type="NCBI Taxonomy" id="412755"/>
    <lineage>
        <taxon>unclassified sequences</taxon>
        <taxon>metagenomes</taxon>
        <taxon>ecological metagenomes</taxon>
    </lineage>
</organism>
<dbReference type="AlphaFoldDB" id="A0A0F8ZXN2"/>
<gene>
    <name evidence="1" type="ORF">LCGC14_2916470</name>
</gene>
<sequence length="36" mass="4113">MKGRVIIVEDDNENEKIVDEAGKGWSMLSRLLKKLP</sequence>
<comment type="caution">
    <text evidence="1">The sequence shown here is derived from an EMBL/GenBank/DDBJ whole genome shotgun (WGS) entry which is preliminary data.</text>
</comment>